<dbReference type="Gene3D" id="1.20.5.390">
    <property type="entry name" value="L1 transposable element, trimerization domain"/>
    <property type="match status" value="1"/>
</dbReference>
<evidence type="ECO:0000313" key="3">
    <source>
        <dbReference type="EMBL" id="KAF0870977.1"/>
    </source>
</evidence>
<dbReference type="EMBL" id="VOAJ01024667">
    <property type="protein sequence ID" value="KAF0870977.1"/>
    <property type="molecule type" value="Genomic_DNA"/>
</dbReference>
<evidence type="ECO:0000313" key="4">
    <source>
        <dbReference type="Proteomes" id="UP000475037"/>
    </source>
</evidence>
<gene>
    <name evidence="3" type="primary">L1td1_5</name>
    <name evidence="3" type="ORF">FOF47_R04902</name>
</gene>
<dbReference type="Pfam" id="PF02994">
    <property type="entry name" value="Transposase_22"/>
    <property type="match status" value="1"/>
</dbReference>
<keyword evidence="1" id="KW-0175">Coiled coil</keyword>
<proteinExistence type="predicted"/>
<evidence type="ECO:0000259" key="2">
    <source>
        <dbReference type="Pfam" id="PF02994"/>
    </source>
</evidence>
<name>A0A6G1A5Y1_CROCR</name>
<organism evidence="3 4">
    <name type="scientific">Crocuta crocuta</name>
    <name type="common">Spotted hyena</name>
    <dbReference type="NCBI Taxonomy" id="9678"/>
    <lineage>
        <taxon>Eukaryota</taxon>
        <taxon>Metazoa</taxon>
        <taxon>Chordata</taxon>
        <taxon>Craniata</taxon>
        <taxon>Vertebrata</taxon>
        <taxon>Euteleostomi</taxon>
        <taxon>Mammalia</taxon>
        <taxon>Eutheria</taxon>
        <taxon>Laurasiatheria</taxon>
        <taxon>Carnivora</taxon>
        <taxon>Feliformia</taxon>
        <taxon>Hyaenidae</taxon>
        <taxon>Crocuta</taxon>
    </lineage>
</organism>
<dbReference type="Gene3D" id="3.30.70.1820">
    <property type="entry name" value="L1 transposable element, RRM domain"/>
    <property type="match status" value="1"/>
</dbReference>
<sequence>LGLKKNIEDSRESLATEIKDLRNSHDKLRNAVNEVQNKLDAVTARMGEGERRISEIEDKIMENNEAEKKRVRKLLDHEGRIRDLSDSMKYNNIHSRGILEERREGEEGLFEQIMAKNFPKLGKGTDIQVQEAQRTPFKINKNRSTP</sequence>
<dbReference type="InterPro" id="IPR043636">
    <property type="entry name" value="L1_RRM_dom"/>
</dbReference>
<evidence type="ECO:0000256" key="1">
    <source>
        <dbReference type="SAM" id="Coils"/>
    </source>
</evidence>
<feature type="domain" description="L1 transposable element RRM" evidence="2">
    <location>
        <begin position="109"/>
        <end position="146"/>
    </location>
</feature>
<dbReference type="InterPro" id="IPR004244">
    <property type="entry name" value="Transposase_22"/>
</dbReference>
<comment type="caution">
    <text evidence="3">The sequence shown here is derived from an EMBL/GenBank/DDBJ whole genome shotgun (WGS) entry which is preliminary data.</text>
</comment>
<dbReference type="Proteomes" id="UP000475037">
    <property type="component" value="Unassembled WGS sequence"/>
</dbReference>
<dbReference type="PANTHER" id="PTHR11505">
    <property type="entry name" value="L1 TRANSPOSABLE ELEMENT-RELATED"/>
    <property type="match status" value="1"/>
</dbReference>
<feature type="non-terminal residue" evidence="3">
    <location>
        <position position="1"/>
    </location>
</feature>
<feature type="non-terminal residue" evidence="3">
    <location>
        <position position="146"/>
    </location>
</feature>
<keyword evidence="4" id="KW-1185">Reference proteome</keyword>
<feature type="coiled-coil region" evidence="1">
    <location>
        <begin position="4"/>
        <end position="59"/>
    </location>
</feature>
<dbReference type="AlphaFoldDB" id="A0A6G1A5Y1"/>
<protein>
    <submittedName>
        <fullName evidence="3">LITD1 protein</fullName>
    </submittedName>
</protein>
<accession>A0A6G1A5Y1</accession>
<reference evidence="3 4" key="1">
    <citation type="submission" date="2019-11" db="EMBL/GenBank/DDBJ databases">
        <authorList>
            <person name="Yang C."/>
            <person name="Li F."/>
        </authorList>
    </citation>
    <scope>NUCLEOTIDE SEQUENCE [LARGE SCALE GENOMIC DNA]</scope>
    <source>
        <strain evidence="3">KB4526</strain>
        <tissue evidence="3">Muscle</tissue>
    </source>
</reference>